<comment type="caution">
    <text evidence="2">The sequence shown here is derived from an EMBL/GenBank/DDBJ whole genome shotgun (WGS) entry which is preliminary data.</text>
</comment>
<name>A0A845MG63_9PROT</name>
<feature type="domain" description="AB hydrolase-1" evidence="1">
    <location>
        <begin position="23"/>
        <end position="248"/>
    </location>
</feature>
<dbReference type="AlphaFoldDB" id="A0A845MG63"/>
<keyword evidence="3" id="KW-1185">Reference proteome</keyword>
<evidence type="ECO:0000313" key="2">
    <source>
        <dbReference type="EMBL" id="MZR22430.1"/>
    </source>
</evidence>
<dbReference type="InterPro" id="IPR000073">
    <property type="entry name" value="AB_hydrolase_1"/>
</dbReference>
<dbReference type="InterPro" id="IPR029058">
    <property type="entry name" value="AB_hydrolase_fold"/>
</dbReference>
<evidence type="ECO:0000313" key="3">
    <source>
        <dbReference type="Proteomes" id="UP000445696"/>
    </source>
</evidence>
<dbReference type="Gene3D" id="3.40.50.1820">
    <property type="entry name" value="alpha/beta hydrolase"/>
    <property type="match status" value="1"/>
</dbReference>
<dbReference type="SUPFAM" id="SSF53474">
    <property type="entry name" value="alpha/beta-Hydrolases"/>
    <property type="match status" value="1"/>
</dbReference>
<dbReference type="GO" id="GO:0016787">
    <property type="term" value="F:hydrolase activity"/>
    <property type="evidence" value="ECO:0007669"/>
    <property type="project" value="UniProtKB-KW"/>
</dbReference>
<proteinExistence type="predicted"/>
<organism evidence="2 3">
    <name type="scientific">Sneathiella chungangensis</name>
    <dbReference type="NCBI Taxonomy" id="1418234"/>
    <lineage>
        <taxon>Bacteria</taxon>
        <taxon>Pseudomonadati</taxon>
        <taxon>Pseudomonadota</taxon>
        <taxon>Alphaproteobacteria</taxon>
        <taxon>Sneathiellales</taxon>
        <taxon>Sneathiellaceae</taxon>
        <taxon>Sneathiella</taxon>
    </lineage>
</organism>
<dbReference type="EMBL" id="WTVA01000003">
    <property type="protein sequence ID" value="MZR22430.1"/>
    <property type="molecule type" value="Genomic_DNA"/>
</dbReference>
<reference evidence="2 3" key="1">
    <citation type="journal article" date="2014" name="Int. J. Syst. Evol. Microbiol.">
        <title>Sneathiella chungangensis sp. nov., isolated from a marine sand, and emended description of the genus Sneathiella.</title>
        <authorList>
            <person name="Siamphan C."/>
            <person name="Kim H."/>
            <person name="Lee J.S."/>
            <person name="Kim W."/>
        </authorList>
    </citation>
    <scope>NUCLEOTIDE SEQUENCE [LARGE SCALE GENOMIC DNA]</scope>
    <source>
        <strain evidence="2 3">KCTC 32476</strain>
    </source>
</reference>
<evidence type="ECO:0000259" key="1">
    <source>
        <dbReference type="Pfam" id="PF00561"/>
    </source>
</evidence>
<dbReference type="Proteomes" id="UP000445696">
    <property type="component" value="Unassembled WGS sequence"/>
</dbReference>
<protein>
    <submittedName>
        <fullName evidence="2">Alpha/beta fold hydrolase</fullName>
    </submittedName>
</protein>
<dbReference type="InterPro" id="IPR050471">
    <property type="entry name" value="AB_hydrolase"/>
</dbReference>
<accession>A0A845MG63</accession>
<dbReference type="PANTHER" id="PTHR43433">
    <property type="entry name" value="HYDROLASE, ALPHA/BETA FOLD FAMILY PROTEIN"/>
    <property type="match status" value="1"/>
</dbReference>
<dbReference type="PRINTS" id="PR00111">
    <property type="entry name" value="ABHYDROLASE"/>
</dbReference>
<sequence>MTITANGIEFETSFEGPEDAPVVTMSHSLCCDLTAWDELAEDLKKDYRVLRYSLRGHGKSAPIPGPYDFGMLAADVASIQNVYGVTKSHFVGLSIGGMIAQEFALRYPDRVDRLVISSSLCALPDGAAALWPERIRLAAEQGLAATVEPTMSRWFVEGSLEGRPELDARVRKMILDTSVEGYIGCCHAIAGIDLKDRIPAIKRKTLVIVGREDMGTPLSSSELIHRQIEGSKLVVVDNAAHQLAIDKPEIFNKEVRKHLADA</sequence>
<gene>
    <name evidence="2" type="ORF">GQF03_08805</name>
</gene>
<dbReference type="RefSeq" id="WP_161338868.1">
    <property type="nucleotide sequence ID" value="NZ_JBHSDG010000005.1"/>
</dbReference>
<keyword evidence="2" id="KW-0378">Hydrolase</keyword>
<dbReference type="OrthoDB" id="9801400at2"/>
<dbReference type="PANTHER" id="PTHR43433:SF5">
    <property type="entry name" value="AB HYDROLASE-1 DOMAIN-CONTAINING PROTEIN"/>
    <property type="match status" value="1"/>
</dbReference>
<dbReference type="Pfam" id="PF00561">
    <property type="entry name" value="Abhydrolase_1"/>
    <property type="match status" value="1"/>
</dbReference>